<feature type="region of interest" description="Disordered" evidence="2">
    <location>
        <begin position="212"/>
        <end position="235"/>
    </location>
</feature>
<feature type="coiled-coil region" evidence="1">
    <location>
        <begin position="68"/>
        <end position="130"/>
    </location>
</feature>
<evidence type="ECO:0000256" key="2">
    <source>
        <dbReference type="SAM" id="MobiDB-lite"/>
    </source>
</evidence>
<dbReference type="Pfam" id="PF18822">
    <property type="entry name" value="CdvA"/>
    <property type="match status" value="1"/>
</dbReference>
<feature type="compositionally biased region" description="Low complexity" evidence="2">
    <location>
        <begin position="220"/>
        <end position="235"/>
    </location>
</feature>
<gene>
    <name evidence="4" type="ORF">ENV14_03535</name>
</gene>
<accession>A0A7C4FHA7</accession>
<dbReference type="AlphaFoldDB" id="A0A7C4FHA7"/>
<protein>
    <recommendedName>
        <fullName evidence="3">CdvA-like coiled-coil domain-containing protein</fullName>
    </recommendedName>
</protein>
<evidence type="ECO:0000313" key="4">
    <source>
        <dbReference type="EMBL" id="HGI87448.1"/>
    </source>
</evidence>
<dbReference type="EMBL" id="DTFF01000032">
    <property type="protein sequence ID" value="HGI87448.1"/>
    <property type="molecule type" value="Genomic_DNA"/>
</dbReference>
<organism evidence="4">
    <name type="scientific">Ignisphaera aggregans</name>
    <dbReference type="NCBI Taxonomy" id="334771"/>
    <lineage>
        <taxon>Archaea</taxon>
        <taxon>Thermoproteota</taxon>
        <taxon>Thermoprotei</taxon>
        <taxon>Desulfurococcales</taxon>
        <taxon>Desulfurococcaceae</taxon>
        <taxon>Ignisphaera</taxon>
    </lineage>
</organism>
<evidence type="ECO:0000259" key="3">
    <source>
        <dbReference type="Pfam" id="PF18822"/>
    </source>
</evidence>
<reference evidence="4" key="1">
    <citation type="journal article" date="2020" name="mSystems">
        <title>Genome- and Community-Level Interaction Insights into Carbon Utilization and Element Cycling Functions of Hydrothermarchaeota in Hydrothermal Sediment.</title>
        <authorList>
            <person name="Zhou Z."/>
            <person name="Liu Y."/>
            <person name="Xu W."/>
            <person name="Pan J."/>
            <person name="Luo Z.H."/>
            <person name="Li M."/>
        </authorList>
    </citation>
    <scope>NUCLEOTIDE SEQUENCE [LARGE SCALE GENOMIC DNA]</scope>
    <source>
        <strain evidence="4">SpSt-732</strain>
    </source>
</reference>
<sequence>MSISIESIAPVIGQTITDVYGRKAGVLVSIYSDIDGKVTAIEIMVNDSHYETLPSERLEHGVDGLKILPEWLVEAKKLERKLDILKKRFKATEELYKKNQIPAHAYRELKDKFSKEVEKAKVEVKNIKDVLRRRLYELENFVIHIEKAMTHLMVNYTAGEVPENGFKISADLMRFARQTALEEKKDLEKHVSLIEKLEQELVSVTTSGAEEQSLVPPVPATASASATPLSVKVVS</sequence>
<name>A0A7C4FHA7_9CREN</name>
<proteinExistence type="predicted"/>
<keyword evidence="1" id="KW-0175">Coiled coil</keyword>
<dbReference type="InterPro" id="IPR041461">
    <property type="entry name" value="CdvA_CC"/>
</dbReference>
<feature type="domain" description="CdvA-like coiled-coil" evidence="3">
    <location>
        <begin position="87"/>
        <end position="205"/>
    </location>
</feature>
<comment type="caution">
    <text evidence="4">The sequence shown here is derived from an EMBL/GenBank/DDBJ whole genome shotgun (WGS) entry which is preliminary data.</text>
</comment>
<evidence type="ECO:0000256" key="1">
    <source>
        <dbReference type="SAM" id="Coils"/>
    </source>
</evidence>